<sequence length="82" mass="8701">MNRKSWATTGAAPGTTVPAVLRYTGALPAFPWAQPGHYRRQPGLFRDAAGFHWGTTGDNRGFAEATGINRIQTGLTGTLPGC</sequence>
<name>A0A9D4GIK0_DREPO</name>
<dbReference type="EMBL" id="JAIWYP010000005">
    <property type="protein sequence ID" value="KAH3818071.1"/>
    <property type="molecule type" value="Genomic_DNA"/>
</dbReference>
<gene>
    <name evidence="1" type="ORF">DPMN_119666</name>
</gene>
<evidence type="ECO:0000313" key="2">
    <source>
        <dbReference type="Proteomes" id="UP000828390"/>
    </source>
</evidence>
<dbReference type="AlphaFoldDB" id="A0A9D4GIK0"/>
<keyword evidence="2" id="KW-1185">Reference proteome</keyword>
<comment type="caution">
    <text evidence="1">The sequence shown here is derived from an EMBL/GenBank/DDBJ whole genome shotgun (WGS) entry which is preliminary data.</text>
</comment>
<proteinExistence type="predicted"/>
<protein>
    <submittedName>
        <fullName evidence="1">Uncharacterized protein</fullName>
    </submittedName>
</protein>
<reference evidence="1" key="1">
    <citation type="journal article" date="2019" name="bioRxiv">
        <title>The Genome of the Zebra Mussel, Dreissena polymorpha: A Resource for Invasive Species Research.</title>
        <authorList>
            <person name="McCartney M.A."/>
            <person name="Auch B."/>
            <person name="Kono T."/>
            <person name="Mallez S."/>
            <person name="Zhang Y."/>
            <person name="Obille A."/>
            <person name="Becker A."/>
            <person name="Abrahante J.E."/>
            <person name="Garbe J."/>
            <person name="Badalamenti J.P."/>
            <person name="Herman A."/>
            <person name="Mangelson H."/>
            <person name="Liachko I."/>
            <person name="Sullivan S."/>
            <person name="Sone E.D."/>
            <person name="Koren S."/>
            <person name="Silverstein K.A.T."/>
            <person name="Beckman K.B."/>
            <person name="Gohl D.M."/>
        </authorList>
    </citation>
    <scope>NUCLEOTIDE SEQUENCE</scope>
    <source>
        <strain evidence="1">Duluth1</strain>
        <tissue evidence="1">Whole animal</tissue>
    </source>
</reference>
<dbReference type="Proteomes" id="UP000828390">
    <property type="component" value="Unassembled WGS sequence"/>
</dbReference>
<evidence type="ECO:0000313" key="1">
    <source>
        <dbReference type="EMBL" id="KAH3818071.1"/>
    </source>
</evidence>
<accession>A0A9D4GIK0</accession>
<reference evidence="1" key="2">
    <citation type="submission" date="2020-11" db="EMBL/GenBank/DDBJ databases">
        <authorList>
            <person name="McCartney M.A."/>
            <person name="Auch B."/>
            <person name="Kono T."/>
            <person name="Mallez S."/>
            <person name="Becker A."/>
            <person name="Gohl D.M."/>
            <person name="Silverstein K.A.T."/>
            <person name="Koren S."/>
            <person name="Bechman K.B."/>
            <person name="Herman A."/>
            <person name="Abrahante J.E."/>
            <person name="Garbe J."/>
        </authorList>
    </citation>
    <scope>NUCLEOTIDE SEQUENCE</scope>
    <source>
        <strain evidence="1">Duluth1</strain>
        <tissue evidence="1">Whole animal</tissue>
    </source>
</reference>
<organism evidence="1 2">
    <name type="scientific">Dreissena polymorpha</name>
    <name type="common">Zebra mussel</name>
    <name type="synonym">Mytilus polymorpha</name>
    <dbReference type="NCBI Taxonomy" id="45954"/>
    <lineage>
        <taxon>Eukaryota</taxon>
        <taxon>Metazoa</taxon>
        <taxon>Spiralia</taxon>
        <taxon>Lophotrochozoa</taxon>
        <taxon>Mollusca</taxon>
        <taxon>Bivalvia</taxon>
        <taxon>Autobranchia</taxon>
        <taxon>Heteroconchia</taxon>
        <taxon>Euheterodonta</taxon>
        <taxon>Imparidentia</taxon>
        <taxon>Neoheterodontei</taxon>
        <taxon>Myida</taxon>
        <taxon>Dreissenoidea</taxon>
        <taxon>Dreissenidae</taxon>
        <taxon>Dreissena</taxon>
    </lineage>
</organism>